<protein>
    <submittedName>
        <fullName evidence="3">Uncharacterized protein</fullName>
    </submittedName>
</protein>
<proteinExistence type="predicted"/>
<evidence type="ECO:0000313" key="3">
    <source>
        <dbReference type="EMBL" id="KAK3085814.1"/>
    </source>
</evidence>
<evidence type="ECO:0000256" key="2">
    <source>
        <dbReference type="SAM" id="Phobius"/>
    </source>
</evidence>
<comment type="caution">
    <text evidence="3">The sequence shown here is derived from an EMBL/GenBank/DDBJ whole genome shotgun (WGS) entry which is preliminary data.</text>
</comment>
<keyword evidence="2" id="KW-0812">Transmembrane</keyword>
<dbReference type="Proteomes" id="UP001186944">
    <property type="component" value="Unassembled WGS sequence"/>
</dbReference>
<keyword evidence="2" id="KW-0472">Membrane</keyword>
<evidence type="ECO:0000313" key="4">
    <source>
        <dbReference type="Proteomes" id="UP001186944"/>
    </source>
</evidence>
<dbReference type="AlphaFoldDB" id="A0AA89BLS2"/>
<gene>
    <name evidence="3" type="ORF">FSP39_009056</name>
</gene>
<sequence length="119" mass="13801">MKRASSINTRQNITKTIIRKEPAKQKDWRQEIHLSPLEIATIGAICLLIVGALVYCIYQYISYCCRNKNKIQRVNSSESLSSSRNWKSIRRGSRDSDGRWSRSSNGSVDNWMGDRKWAY</sequence>
<evidence type="ECO:0000256" key="1">
    <source>
        <dbReference type="SAM" id="MobiDB-lite"/>
    </source>
</evidence>
<organism evidence="3 4">
    <name type="scientific">Pinctada imbricata</name>
    <name type="common">Atlantic pearl-oyster</name>
    <name type="synonym">Pinctada martensii</name>
    <dbReference type="NCBI Taxonomy" id="66713"/>
    <lineage>
        <taxon>Eukaryota</taxon>
        <taxon>Metazoa</taxon>
        <taxon>Spiralia</taxon>
        <taxon>Lophotrochozoa</taxon>
        <taxon>Mollusca</taxon>
        <taxon>Bivalvia</taxon>
        <taxon>Autobranchia</taxon>
        <taxon>Pteriomorphia</taxon>
        <taxon>Pterioida</taxon>
        <taxon>Pterioidea</taxon>
        <taxon>Pteriidae</taxon>
        <taxon>Pinctada</taxon>
    </lineage>
</organism>
<keyword evidence="4" id="KW-1185">Reference proteome</keyword>
<feature type="region of interest" description="Disordered" evidence="1">
    <location>
        <begin position="75"/>
        <end position="109"/>
    </location>
</feature>
<accession>A0AA89BLS2</accession>
<dbReference type="EMBL" id="VSWD01000012">
    <property type="protein sequence ID" value="KAK3085814.1"/>
    <property type="molecule type" value="Genomic_DNA"/>
</dbReference>
<feature type="transmembrane region" description="Helical" evidence="2">
    <location>
        <begin position="39"/>
        <end position="61"/>
    </location>
</feature>
<keyword evidence="2" id="KW-1133">Transmembrane helix</keyword>
<reference evidence="3" key="1">
    <citation type="submission" date="2019-08" db="EMBL/GenBank/DDBJ databases">
        <title>The improved chromosome-level genome for the pearl oyster Pinctada fucata martensii using PacBio sequencing and Hi-C.</title>
        <authorList>
            <person name="Zheng Z."/>
        </authorList>
    </citation>
    <scope>NUCLEOTIDE SEQUENCE</scope>
    <source>
        <strain evidence="3">ZZ-2019</strain>
        <tissue evidence="3">Adductor muscle</tissue>
    </source>
</reference>
<name>A0AA89BLS2_PINIB</name>